<name>A0A9P5NQD4_GYMJU</name>
<dbReference type="Proteomes" id="UP000724874">
    <property type="component" value="Unassembled WGS sequence"/>
</dbReference>
<dbReference type="OrthoDB" id="5522061at2759"/>
<reference evidence="1" key="1">
    <citation type="submission" date="2020-11" db="EMBL/GenBank/DDBJ databases">
        <authorList>
            <consortium name="DOE Joint Genome Institute"/>
            <person name="Ahrendt S."/>
            <person name="Riley R."/>
            <person name="Andreopoulos W."/>
            <person name="LaButti K."/>
            <person name="Pangilinan J."/>
            <person name="Ruiz-duenas F.J."/>
            <person name="Barrasa J.M."/>
            <person name="Sanchez-Garcia M."/>
            <person name="Camarero S."/>
            <person name="Miyauchi S."/>
            <person name="Serrano A."/>
            <person name="Linde D."/>
            <person name="Babiker R."/>
            <person name="Drula E."/>
            <person name="Ayuso-Fernandez I."/>
            <person name="Pacheco R."/>
            <person name="Padilla G."/>
            <person name="Ferreira P."/>
            <person name="Barriuso J."/>
            <person name="Kellner H."/>
            <person name="Castanera R."/>
            <person name="Alfaro M."/>
            <person name="Ramirez L."/>
            <person name="Pisabarro A.G."/>
            <person name="Kuo A."/>
            <person name="Tritt A."/>
            <person name="Lipzen A."/>
            <person name="He G."/>
            <person name="Yan M."/>
            <person name="Ng V."/>
            <person name="Cullen D."/>
            <person name="Martin F."/>
            <person name="Rosso M.-N."/>
            <person name="Henrissat B."/>
            <person name="Hibbett D."/>
            <person name="Martinez A.T."/>
            <person name="Grigoriev I.V."/>
        </authorList>
    </citation>
    <scope>NUCLEOTIDE SEQUENCE</scope>
    <source>
        <strain evidence="1">AH 44721</strain>
    </source>
</reference>
<accession>A0A9P5NQD4</accession>
<dbReference type="AlphaFoldDB" id="A0A9P5NQD4"/>
<evidence type="ECO:0000313" key="2">
    <source>
        <dbReference type="Proteomes" id="UP000724874"/>
    </source>
</evidence>
<proteinExistence type="predicted"/>
<dbReference type="EMBL" id="JADNYJ010000040">
    <property type="protein sequence ID" value="KAF8901642.1"/>
    <property type="molecule type" value="Genomic_DNA"/>
</dbReference>
<sequence length="151" mass="16669">MQVLSLARSIGVFSRRPATAAPFSSIQNAADSSGVPLKPTWSVNQLLSSYTSPKLSSTTINRLYDLSALTPPQEQAQYQALKRELGELIKLVEAVRLVDTAGTEVAGRGELGDADRRSLEVIDTKEYGQQLLRNAARTKDQFYVVDSERRR</sequence>
<comment type="caution">
    <text evidence="1">The sequence shown here is derived from an EMBL/GenBank/DDBJ whole genome shotgun (WGS) entry which is preliminary data.</text>
</comment>
<protein>
    <submittedName>
        <fullName evidence="1">Uncharacterized protein</fullName>
    </submittedName>
</protein>
<keyword evidence="2" id="KW-1185">Reference proteome</keyword>
<evidence type="ECO:0000313" key="1">
    <source>
        <dbReference type="EMBL" id="KAF8901642.1"/>
    </source>
</evidence>
<organism evidence="1 2">
    <name type="scientific">Gymnopilus junonius</name>
    <name type="common">Spectacular rustgill mushroom</name>
    <name type="synonym">Gymnopilus spectabilis subsp. junonius</name>
    <dbReference type="NCBI Taxonomy" id="109634"/>
    <lineage>
        <taxon>Eukaryota</taxon>
        <taxon>Fungi</taxon>
        <taxon>Dikarya</taxon>
        <taxon>Basidiomycota</taxon>
        <taxon>Agaricomycotina</taxon>
        <taxon>Agaricomycetes</taxon>
        <taxon>Agaricomycetidae</taxon>
        <taxon>Agaricales</taxon>
        <taxon>Agaricineae</taxon>
        <taxon>Hymenogastraceae</taxon>
        <taxon>Gymnopilus</taxon>
    </lineage>
</organism>
<gene>
    <name evidence="1" type="ORF">CPB84DRAFT_1777097</name>
</gene>